<dbReference type="STRING" id="1523247.SAMN05660464_1558"/>
<proteinExistence type="predicted"/>
<feature type="region of interest" description="Disordered" evidence="1">
    <location>
        <begin position="1"/>
        <end position="64"/>
    </location>
</feature>
<keyword evidence="3" id="KW-1185">Reference proteome</keyword>
<feature type="compositionally biased region" description="Gly residues" evidence="1">
    <location>
        <begin position="1"/>
        <end position="10"/>
    </location>
</feature>
<dbReference type="AlphaFoldDB" id="A0A1I5L5B8"/>
<dbReference type="Proteomes" id="UP000198857">
    <property type="component" value="Unassembled WGS sequence"/>
</dbReference>
<evidence type="ECO:0000313" key="2">
    <source>
        <dbReference type="EMBL" id="SFO92398.1"/>
    </source>
</evidence>
<accession>A0A1I5L5B8</accession>
<evidence type="ECO:0000256" key="1">
    <source>
        <dbReference type="SAM" id="MobiDB-lite"/>
    </source>
</evidence>
<evidence type="ECO:0000313" key="3">
    <source>
        <dbReference type="Proteomes" id="UP000198857"/>
    </source>
</evidence>
<dbReference type="EMBL" id="FOWQ01000002">
    <property type="protein sequence ID" value="SFO92398.1"/>
    <property type="molecule type" value="Genomic_DNA"/>
</dbReference>
<dbReference type="OrthoDB" id="5065474at2"/>
<dbReference type="RefSeq" id="WP_091108468.1">
    <property type="nucleotide sequence ID" value="NZ_FOWQ01000002.1"/>
</dbReference>
<gene>
    <name evidence="2" type="ORF">SAMN05660464_1558</name>
</gene>
<name>A0A1I5L5B8_9ACTN</name>
<organism evidence="2 3">
    <name type="scientific">Geodermatophilus dictyosporus</name>
    <dbReference type="NCBI Taxonomy" id="1523247"/>
    <lineage>
        <taxon>Bacteria</taxon>
        <taxon>Bacillati</taxon>
        <taxon>Actinomycetota</taxon>
        <taxon>Actinomycetes</taxon>
        <taxon>Geodermatophilales</taxon>
        <taxon>Geodermatophilaceae</taxon>
        <taxon>Geodermatophilus</taxon>
    </lineage>
</organism>
<reference evidence="3" key="1">
    <citation type="submission" date="2016-10" db="EMBL/GenBank/DDBJ databases">
        <authorList>
            <person name="Varghese N."/>
            <person name="Submissions S."/>
        </authorList>
    </citation>
    <scope>NUCLEOTIDE SEQUENCE [LARGE SCALE GENOMIC DNA]</scope>
    <source>
        <strain evidence="3">DSM 44208</strain>
    </source>
</reference>
<feature type="compositionally biased region" description="Low complexity" evidence="1">
    <location>
        <begin position="28"/>
        <end position="47"/>
    </location>
</feature>
<sequence length="131" mass="13346">MTGPADGGRFGPSRVRGVPGCGRHGPGARVRTTTPSSRSSSAGRGPTPATLAPPGFGWTGPGSDLRTAVTAAAVSSRRTCVPAPDQQAVRRDEARGVDGHLAPALLVVPVLDTHAELHGTIDRVLDDVVVL</sequence>
<protein>
    <submittedName>
        <fullName evidence="2">Uncharacterized protein</fullName>
    </submittedName>
</protein>